<comment type="caution">
    <text evidence="1">The sequence shown here is derived from an EMBL/GenBank/DDBJ whole genome shotgun (WGS) entry which is preliminary data.</text>
</comment>
<keyword evidence="2" id="KW-1185">Reference proteome</keyword>
<evidence type="ECO:0000313" key="2">
    <source>
        <dbReference type="Proteomes" id="UP000784294"/>
    </source>
</evidence>
<gene>
    <name evidence="1" type="ORF">PXEA_LOCUS4791</name>
</gene>
<protein>
    <submittedName>
        <fullName evidence="1">Uncharacterized protein</fullName>
    </submittedName>
</protein>
<evidence type="ECO:0000313" key="1">
    <source>
        <dbReference type="EMBL" id="VEL11351.1"/>
    </source>
</evidence>
<dbReference type="EMBL" id="CAAALY010011573">
    <property type="protein sequence ID" value="VEL11351.1"/>
    <property type="molecule type" value="Genomic_DNA"/>
</dbReference>
<proteinExistence type="predicted"/>
<reference evidence="1" key="1">
    <citation type="submission" date="2018-11" db="EMBL/GenBank/DDBJ databases">
        <authorList>
            <consortium name="Pathogen Informatics"/>
        </authorList>
    </citation>
    <scope>NUCLEOTIDE SEQUENCE</scope>
</reference>
<dbReference type="AlphaFoldDB" id="A0A448WGQ2"/>
<sequence length="110" mass="12545">MRLRNHDTKGTLPVSLDNGVPCPLRLMVDGAYLRLPLSNGYEGYRRTIRARAFLAVCQRTVRKFDAFPTKGDRDAWPAAISTDQPSLLRKPVTVLHVRPHSGRRRRSLKH</sequence>
<name>A0A448WGQ2_9PLAT</name>
<dbReference type="Proteomes" id="UP000784294">
    <property type="component" value="Unassembled WGS sequence"/>
</dbReference>
<accession>A0A448WGQ2</accession>
<organism evidence="1 2">
    <name type="scientific">Protopolystoma xenopodis</name>
    <dbReference type="NCBI Taxonomy" id="117903"/>
    <lineage>
        <taxon>Eukaryota</taxon>
        <taxon>Metazoa</taxon>
        <taxon>Spiralia</taxon>
        <taxon>Lophotrochozoa</taxon>
        <taxon>Platyhelminthes</taxon>
        <taxon>Monogenea</taxon>
        <taxon>Polyopisthocotylea</taxon>
        <taxon>Polystomatidea</taxon>
        <taxon>Polystomatidae</taxon>
        <taxon>Protopolystoma</taxon>
    </lineage>
</organism>